<accession>A0A7M1UUU6</accession>
<dbReference type="OrthoDB" id="378585at2157"/>
<evidence type="ECO:0000313" key="2">
    <source>
        <dbReference type="Proteomes" id="UP000593766"/>
    </source>
</evidence>
<gene>
    <name evidence="1" type="ORF">IMZ38_02860</name>
</gene>
<organism evidence="1 2">
    <name type="scientific">Thermosphaera chiliense</name>
    <dbReference type="NCBI Taxonomy" id="3402707"/>
    <lineage>
        <taxon>Archaea</taxon>
        <taxon>Thermoproteota</taxon>
        <taxon>Thermoprotei</taxon>
        <taxon>Desulfurococcales</taxon>
        <taxon>Desulfurococcaceae</taxon>
        <taxon>Thermosphaera</taxon>
    </lineage>
</organism>
<proteinExistence type="predicted"/>
<reference evidence="1 2" key="1">
    <citation type="submission" date="2020-10" db="EMBL/GenBank/DDBJ databases">
        <title>Complete genome sequence of Thermosphaera aggregans strain 3507.</title>
        <authorList>
            <person name="Zayulina K.S."/>
            <person name="Elcheninov A.G."/>
            <person name="Toshchakov S.V."/>
            <person name="Kublanov I.V."/>
            <person name="Kochetkova T.V."/>
        </authorList>
    </citation>
    <scope>NUCLEOTIDE SEQUENCE [LARGE SCALE GENOMIC DNA]</scope>
    <source>
        <strain evidence="1 2">3507</strain>
    </source>
</reference>
<keyword evidence="2" id="KW-1185">Reference proteome</keyword>
<evidence type="ECO:0008006" key="3">
    <source>
        <dbReference type="Google" id="ProtNLM"/>
    </source>
</evidence>
<dbReference type="GeneID" id="59454324"/>
<name>A0A7M1UUU6_9CREN</name>
<dbReference type="AlphaFoldDB" id="A0A7M1UUU6"/>
<sequence>MIGKLIYCSVELERKVASLYQELASLAESGEQFASLLLKQIGLESMVHSEVLRSLGVSLGLYEETGECQTLIGDVWSRVEEAYSKIKQPGKADVRGVLKELVSLEGFVGEETYHRLLLPLLEKVLQDRDSLRLAKLVLEKIIQDEGFHEKAVNSILKY</sequence>
<dbReference type="Proteomes" id="UP000593766">
    <property type="component" value="Chromosome"/>
</dbReference>
<dbReference type="KEGG" id="tcs:IMZ38_02860"/>
<evidence type="ECO:0000313" key="1">
    <source>
        <dbReference type="EMBL" id="QOR94874.1"/>
    </source>
</evidence>
<protein>
    <recommendedName>
        <fullName evidence="3">Ferritin-like domain-containing protein</fullName>
    </recommendedName>
</protein>
<dbReference type="EMBL" id="CP063144">
    <property type="protein sequence ID" value="QOR94874.1"/>
    <property type="molecule type" value="Genomic_DNA"/>
</dbReference>
<dbReference type="RefSeq" id="WP_193436670.1">
    <property type="nucleotide sequence ID" value="NZ_CP063144.1"/>
</dbReference>